<dbReference type="Proteomes" id="UP000566813">
    <property type="component" value="Unassembled WGS sequence"/>
</dbReference>
<dbReference type="Pfam" id="PF07238">
    <property type="entry name" value="PilZ"/>
    <property type="match status" value="2"/>
</dbReference>
<evidence type="ECO:0000256" key="1">
    <source>
        <dbReference type="SAM" id="MobiDB-lite"/>
    </source>
</evidence>
<reference evidence="3 4" key="1">
    <citation type="submission" date="2020-08" db="EMBL/GenBank/DDBJ databases">
        <title>The genome sequence of type strain Novosphingobium flavum NBRC 111647.</title>
        <authorList>
            <person name="Liu Y."/>
        </authorList>
    </citation>
    <scope>NUCLEOTIDE SEQUENCE [LARGE SCALE GENOMIC DNA]</scope>
    <source>
        <strain evidence="3 4">NBRC 111647</strain>
    </source>
</reference>
<keyword evidence="4" id="KW-1185">Reference proteome</keyword>
<dbReference type="Gene3D" id="2.40.10.220">
    <property type="entry name" value="predicted glycosyltransferase like domains"/>
    <property type="match status" value="1"/>
</dbReference>
<organism evidence="3 4">
    <name type="scientific">Novosphingobium flavum</name>
    <dbReference type="NCBI Taxonomy" id="1778672"/>
    <lineage>
        <taxon>Bacteria</taxon>
        <taxon>Pseudomonadati</taxon>
        <taxon>Pseudomonadota</taxon>
        <taxon>Alphaproteobacteria</taxon>
        <taxon>Sphingomonadales</taxon>
        <taxon>Sphingomonadaceae</taxon>
        <taxon>Novosphingobium</taxon>
    </lineage>
</organism>
<feature type="region of interest" description="Disordered" evidence="1">
    <location>
        <begin position="1"/>
        <end position="23"/>
    </location>
</feature>
<dbReference type="SUPFAM" id="SSF141371">
    <property type="entry name" value="PilZ domain-like"/>
    <property type="match status" value="2"/>
</dbReference>
<name>A0A7X1FUZ9_9SPHN</name>
<dbReference type="RefSeq" id="WP_185665785.1">
    <property type="nucleotide sequence ID" value="NZ_JACLAW010000021.1"/>
</dbReference>
<dbReference type="GO" id="GO:0035438">
    <property type="term" value="F:cyclic-di-GMP binding"/>
    <property type="evidence" value="ECO:0007669"/>
    <property type="project" value="InterPro"/>
</dbReference>
<dbReference type="InterPro" id="IPR009875">
    <property type="entry name" value="PilZ_domain"/>
</dbReference>
<feature type="domain" description="PilZ" evidence="2">
    <location>
        <begin position="115"/>
        <end position="192"/>
    </location>
</feature>
<sequence>MGNSARDEVCGWQDEEEAGTERRAAPRLTMMIRPAKLIADDREFLCVVRDLSKGGLKLRLFAPLPRHRRLIIEFDNGERHLIEQVWHEGDMAGFRFAGEVDLVRLIAVQQADHPRRQPRLNIAMEATVCTGGLRTPVILRDISQRGASIECNGWLMIDELVRLECAVLPTLHAKVRWRRPPHYGLVFEQTFQLPDLARICAELSAPEA</sequence>
<proteinExistence type="predicted"/>
<evidence type="ECO:0000313" key="3">
    <source>
        <dbReference type="EMBL" id="MBC2667489.1"/>
    </source>
</evidence>
<evidence type="ECO:0000313" key="4">
    <source>
        <dbReference type="Proteomes" id="UP000566813"/>
    </source>
</evidence>
<gene>
    <name evidence="3" type="ORF">H7F51_18375</name>
</gene>
<protein>
    <submittedName>
        <fullName evidence="3">PilZ domain-containing protein</fullName>
    </submittedName>
</protein>
<accession>A0A7X1FUZ9</accession>
<dbReference type="EMBL" id="JACLAW010000021">
    <property type="protein sequence ID" value="MBC2667489.1"/>
    <property type="molecule type" value="Genomic_DNA"/>
</dbReference>
<evidence type="ECO:0000259" key="2">
    <source>
        <dbReference type="Pfam" id="PF07238"/>
    </source>
</evidence>
<feature type="domain" description="PilZ" evidence="2">
    <location>
        <begin position="21"/>
        <end position="96"/>
    </location>
</feature>
<dbReference type="AlphaFoldDB" id="A0A7X1FUZ9"/>
<comment type="caution">
    <text evidence="3">The sequence shown here is derived from an EMBL/GenBank/DDBJ whole genome shotgun (WGS) entry which is preliminary data.</text>
</comment>